<evidence type="ECO:0000256" key="3">
    <source>
        <dbReference type="ARBA" id="ARBA00022452"/>
    </source>
</evidence>
<comment type="similarity">
    <text evidence="1 7">Belongs to the alphaproteobacteria porin family.</text>
</comment>
<keyword evidence="8" id="KW-0175">Coiled coil</keyword>
<reference evidence="9 10" key="1">
    <citation type="submission" date="2017-01" db="EMBL/GenBank/DDBJ databases">
        <authorList>
            <person name="Varghese N."/>
            <person name="Submissions S."/>
        </authorList>
    </citation>
    <scope>NUCLEOTIDE SEQUENCE [LARGE SCALE GENOMIC DNA]</scope>
    <source>
        <strain evidence="9 10">ATCC 35905</strain>
    </source>
</reference>
<dbReference type="EMBL" id="FTNE01000024">
    <property type="protein sequence ID" value="SIR32291.1"/>
    <property type="molecule type" value="Genomic_DNA"/>
</dbReference>
<dbReference type="InterPro" id="IPR003684">
    <property type="entry name" value="Porin_alphabac"/>
</dbReference>
<gene>
    <name evidence="9" type="ORF">SAMN05421828_12449</name>
</gene>
<organism evidence="9 10">
    <name type="scientific">Acidiphilium rubrum</name>
    <dbReference type="NCBI Taxonomy" id="526"/>
    <lineage>
        <taxon>Bacteria</taxon>
        <taxon>Pseudomonadati</taxon>
        <taxon>Pseudomonadota</taxon>
        <taxon>Alphaproteobacteria</taxon>
        <taxon>Acetobacterales</taxon>
        <taxon>Acidocellaceae</taxon>
        <taxon>Acidiphilium</taxon>
    </lineage>
</organism>
<evidence type="ECO:0000256" key="6">
    <source>
        <dbReference type="ARBA" id="ARBA00023237"/>
    </source>
</evidence>
<dbReference type="GO" id="GO:0046930">
    <property type="term" value="C:pore complex"/>
    <property type="evidence" value="ECO:0007669"/>
    <property type="project" value="UniProtKB-KW"/>
</dbReference>
<keyword evidence="4 7" id="KW-0626">Porin</keyword>
<dbReference type="AlphaFoldDB" id="A0A8G2FF82"/>
<evidence type="ECO:0000256" key="2">
    <source>
        <dbReference type="ARBA" id="ARBA00022448"/>
    </source>
</evidence>
<comment type="function">
    <text evidence="7">Forms passive diffusion pores that allow small molecular weight hydrophilic materials across the outer membrane.</text>
</comment>
<evidence type="ECO:0000313" key="9">
    <source>
        <dbReference type="EMBL" id="SIR32291.1"/>
    </source>
</evidence>
<keyword evidence="10" id="KW-1185">Reference proteome</keyword>
<dbReference type="GO" id="GO:0009279">
    <property type="term" value="C:cell outer membrane"/>
    <property type="evidence" value="ECO:0007669"/>
    <property type="project" value="UniProtKB-SubCell"/>
</dbReference>
<sequence length="506" mass="54358">MRVSKHALFVCSAIALAAAMPHAAKADQISQLQAQINALSAKLAAIQANQAQVERKEQLRALAMRERAAAMATRQKHDETLIAARNAVLATMSQKESPTRAQQEGLPNNQYVTMGALPGSFVIPGTNTSIHIGGFINFQAEYSPTQNFGPKFSIGNLLPPSPARRASAGDFQFQSKVSRLIVQTSTPSDLGPITTNFALDFYGFVAGGDYNQALQNNSYSARIVFAYGTIGPLTLGMLNSNFLDATDTPETFDNGGPAGIPAERTEQIRLTFPFNKASIVSIAAESPQSGYQDTRDNIEVPSVTEPMPDFSARYQYTSKLLHFQLGAVVRDVAYTDGYGDRVSHITGAGLVGTTLNLGAINKGFGQDNIGAQLWSGAIGRYIPDDFGGNVASVLAVDNGVTGTPLTIASKVQDDQGFTAWVQHFWTAKLRSTVAIGYNHLNLAGFLPVDTANAIATKTAHINLIYRPVPSVDLGIEGMIGQKQFQRGTNVPPKNADRFEFGGIWHF</sequence>
<keyword evidence="7" id="KW-0812">Transmembrane</keyword>
<keyword evidence="6 7" id="KW-0998">Cell outer membrane</keyword>
<dbReference type="OrthoDB" id="9763822at2"/>
<evidence type="ECO:0000256" key="5">
    <source>
        <dbReference type="ARBA" id="ARBA00023136"/>
    </source>
</evidence>
<keyword evidence="5 7" id="KW-0472">Membrane</keyword>
<keyword evidence="7" id="KW-0732">Signal</keyword>
<dbReference type="GO" id="GO:0015288">
    <property type="term" value="F:porin activity"/>
    <property type="evidence" value="ECO:0007669"/>
    <property type="project" value="UniProtKB-KW"/>
</dbReference>
<name>A0A8G2FF82_ACIRU</name>
<keyword evidence="2 7" id="KW-0813">Transport</keyword>
<dbReference type="Proteomes" id="UP000186308">
    <property type="component" value="Unassembled WGS sequence"/>
</dbReference>
<comment type="domain">
    <text evidence="7">Consists of 16-stranded beta-barrel sheets, with large surface-exposed loops, that form a transmembrane pore at the center of each barrel. The pore is partially ocluded by a peptide loop that folds into the pore lumen.</text>
</comment>
<evidence type="ECO:0000256" key="4">
    <source>
        <dbReference type="ARBA" id="ARBA00023114"/>
    </source>
</evidence>
<evidence type="ECO:0000313" key="10">
    <source>
        <dbReference type="Proteomes" id="UP000186308"/>
    </source>
</evidence>
<keyword evidence="3 7" id="KW-1134">Transmembrane beta strand</keyword>
<feature type="coiled-coil region" evidence="8">
    <location>
        <begin position="22"/>
        <end position="56"/>
    </location>
</feature>
<comment type="caution">
    <text evidence="9">The sequence shown here is derived from an EMBL/GenBank/DDBJ whole genome shotgun (WGS) entry which is preliminary data.</text>
</comment>
<proteinExistence type="inferred from homology"/>
<dbReference type="Pfam" id="PF02530">
    <property type="entry name" value="Porin_2"/>
    <property type="match status" value="1"/>
</dbReference>
<keyword evidence="7" id="KW-0406">Ion transport</keyword>
<dbReference type="RefSeq" id="WP_029312555.1">
    <property type="nucleotide sequence ID" value="NZ_FTNE01000024.1"/>
</dbReference>
<accession>A0A8G2FF82</accession>
<evidence type="ECO:0000256" key="8">
    <source>
        <dbReference type="SAM" id="Coils"/>
    </source>
</evidence>
<feature type="chain" id="PRO_5034731930" description="Porin" evidence="7">
    <location>
        <begin position="27"/>
        <end position="506"/>
    </location>
</feature>
<feature type="signal peptide" evidence="7">
    <location>
        <begin position="1"/>
        <end position="26"/>
    </location>
</feature>
<dbReference type="SUPFAM" id="SSF56935">
    <property type="entry name" value="Porins"/>
    <property type="match status" value="1"/>
</dbReference>
<dbReference type="GO" id="GO:0006811">
    <property type="term" value="P:monoatomic ion transport"/>
    <property type="evidence" value="ECO:0007669"/>
    <property type="project" value="UniProtKB-KW"/>
</dbReference>
<evidence type="ECO:0000256" key="7">
    <source>
        <dbReference type="RuleBase" id="RU364005"/>
    </source>
</evidence>
<evidence type="ECO:0000256" key="1">
    <source>
        <dbReference type="ARBA" id="ARBA00009521"/>
    </source>
</evidence>
<protein>
    <recommendedName>
        <fullName evidence="7">Porin</fullName>
    </recommendedName>
</protein>
<comment type="subcellular location">
    <subcellularLocation>
        <location evidence="7">Cell outer membrane</location>
        <topology evidence="7">Multi-pass membrane protein</topology>
    </subcellularLocation>
</comment>